<gene>
    <name evidence="4" type="ordered locus">Xcel_0577</name>
</gene>
<dbReference type="GO" id="GO:0005524">
    <property type="term" value="F:ATP binding"/>
    <property type="evidence" value="ECO:0007669"/>
    <property type="project" value="InterPro"/>
</dbReference>
<dbReference type="eggNOG" id="COG0305">
    <property type="taxonomic scope" value="Bacteria"/>
</dbReference>
<reference evidence="5" key="1">
    <citation type="submission" date="2009-11" db="EMBL/GenBank/DDBJ databases">
        <title>The complete chromosome of Xylanimonas cellulosilytica DSM 15894.</title>
        <authorList>
            <consortium name="US DOE Joint Genome Institute (JGI-PGF)"/>
            <person name="Lucas S."/>
            <person name="Copeland A."/>
            <person name="Lapidus A."/>
            <person name="Glavina del Rio T."/>
            <person name="Dalin E."/>
            <person name="Tice H."/>
            <person name="Bruce D."/>
            <person name="Goodwin L."/>
            <person name="Pitluck S."/>
            <person name="Kyrpides N."/>
            <person name="Mavromatis K."/>
            <person name="Ivanova N."/>
            <person name="Mikhailova N."/>
            <person name="Foster B."/>
            <person name="Clum A."/>
            <person name="Brettin T."/>
            <person name="Detter J.C."/>
            <person name="Han C."/>
            <person name="Larimer F."/>
            <person name="Land M."/>
            <person name="Hauser L."/>
            <person name="Markowitz V."/>
            <person name="Cheng J.F."/>
            <person name="Hugenholtz P."/>
            <person name="Woyke T."/>
            <person name="Wu D."/>
            <person name="Gehrich-Schroeter G."/>
            <person name="Schneider S."/>
            <person name="Pukall S.R."/>
            <person name="Klenk H.P."/>
            <person name="Eisen J.A."/>
        </authorList>
    </citation>
    <scope>NUCLEOTIDE SEQUENCE [LARGE SCALE GENOMIC DNA]</scope>
    <source>
        <strain evidence="5">DSM 15894 / CECT 5975 / LMG 20990 / XIL07</strain>
    </source>
</reference>
<keyword evidence="4" id="KW-0547">Nucleotide-binding</keyword>
<dbReference type="InterPro" id="IPR036185">
    <property type="entry name" value="DNA_heli_DnaB-like_N_sf"/>
</dbReference>
<dbReference type="PANTHER" id="PTHR30153">
    <property type="entry name" value="REPLICATIVE DNA HELICASE DNAB"/>
    <property type="match status" value="1"/>
</dbReference>
<dbReference type="InterPro" id="IPR016136">
    <property type="entry name" value="DNA_helicase_N/primase_C"/>
</dbReference>
<dbReference type="KEGG" id="xce:Xcel_0577"/>
<dbReference type="PANTHER" id="PTHR30153:SF2">
    <property type="entry name" value="REPLICATIVE DNA HELICASE"/>
    <property type="match status" value="1"/>
</dbReference>
<accession>D1BWN4</accession>
<dbReference type="InterPro" id="IPR007693">
    <property type="entry name" value="DNA_helicase_DnaB-like_N"/>
</dbReference>
<evidence type="ECO:0000313" key="4">
    <source>
        <dbReference type="EMBL" id="ACZ29616.1"/>
    </source>
</evidence>
<name>D1BWN4_XYLCX</name>
<dbReference type="AlphaFoldDB" id="D1BWN4"/>
<dbReference type="Gene3D" id="3.40.50.300">
    <property type="entry name" value="P-loop containing nucleotide triphosphate hydrolases"/>
    <property type="match status" value="1"/>
</dbReference>
<dbReference type="GO" id="GO:0006260">
    <property type="term" value="P:DNA replication"/>
    <property type="evidence" value="ECO:0007669"/>
    <property type="project" value="UniProtKB-KW"/>
</dbReference>
<dbReference type="GO" id="GO:0005829">
    <property type="term" value="C:cytosol"/>
    <property type="evidence" value="ECO:0007669"/>
    <property type="project" value="TreeGrafter"/>
</dbReference>
<organism evidence="4 5">
    <name type="scientific">Xylanimonas cellulosilytica (strain DSM 15894 / JCM 12276 / CECT 5975 / KCTC 9989 / LMG 20990 / NBRC 107835 / XIL07)</name>
    <dbReference type="NCBI Taxonomy" id="446471"/>
    <lineage>
        <taxon>Bacteria</taxon>
        <taxon>Bacillati</taxon>
        <taxon>Actinomycetota</taxon>
        <taxon>Actinomycetes</taxon>
        <taxon>Micrococcales</taxon>
        <taxon>Promicromonosporaceae</taxon>
        <taxon>Xylanimonas</taxon>
    </lineage>
</organism>
<keyword evidence="4" id="KW-0067">ATP-binding</keyword>
<keyword evidence="1" id="KW-0235">DNA replication</keyword>
<sequence>MSAASVTAAFAAERAVVGAALLDPESIRQSAEHVSGDDFHDLRLGAVFAVACEMHARRDAVDAITVDAECRSRGIRGVAAADLFALIEATPTTANAGHYAKEIAEAATRRRLTATGIRMRQLGESDAPLSEVMTAARGEWEAIAHRGAGRLATRTLAQVLDGSDEYDWLIPNLLERMDRLILTGGEGAGKSTFVRQLAVCAAAGVHPTTFKPIAPVKVVVVDAENTERQWRRAVRGVVAKARQVGSADPAEAIDMLTVDGMPTGRLDVTTDRDLGAIHRLIDEHEPDLLLIGPLYKLVPRAINNDDDAAPLINALDSLRARGVALVMEAHAGHATNATGVRDLRPRGSAALMGWPEFGLGLTIDRDEQAKLGEQADPKYFTLVRWRGDRDERAWPKSLERGGHWPWTPMDPELARWSGPGW</sequence>
<dbReference type="EMBL" id="CP001821">
    <property type="protein sequence ID" value="ACZ29616.1"/>
    <property type="molecule type" value="Genomic_DNA"/>
</dbReference>
<evidence type="ECO:0000256" key="1">
    <source>
        <dbReference type="ARBA" id="ARBA00022705"/>
    </source>
</evidence>
<dbReference type="Pfam" id="PF13481">
    <property type="entry name" value="AAA_25"/>
    <property type="match status" value="1"/>
</dbReference>
<keyword evidence="5" id="KW-1185">Reference proteome</keyword>
<dbReference type="eggNOG" id="COG1066">
    <property type="taxonomic scope" value="Bacteria"/>
</dbReference>
<evidence type="ECO:0000256" key="2">
    <source>
        <dbReference type="ARBA" id="ARBA00023125"/>
    </source>
</evidence>
<keyword evidence="4" id="KW-0347">Helicase</keyword>
<keyword evidence="4" id="KW-0378">Hydrolase</keyword>
<dbReference type="SUPFAM" id="SSF52540">
    <property type="entry name" value="P-loop containing nucleoside triphosphate hydrolases"/>
    <property type="match status" value="1"/>
</dbReference>
<keyword evidence="2" id="KW-0238">DNA-binding</keyword>
<evidence type="ECO:0000259" key="3">
    <source>
        <dbReference type="Pfam" id="PF00772"/>
    </source>
</evidence>
<dbReference type="Pfam" id="PF00772">
    <property type="entry name" value="DnaB"/>
    <property type="match status" value="1"/>
</dbReference>
<dbReference type="Proteomes" id="UP000002255">
    <property type="component" value="Chromosome"/>
</dbReference>
<proteinExistence type="predicted"/>
<reference evidence="4 5" key="2">
    <citation type="journal article" date="2010" name="Stand. Genomic Sci.">
        <title>Complete genome sequence of Xylanimonas cellulosilytica type strain (XIL07).</title>
        <authorList>
            <person name="Foster B."/>
            <person name="Pukall R."/>
            <person name="Abt B."/>
            <person name="Nolan M."/>
            <person name="Glavina Del Rio T."/>
            <person name="Chen F."/>
            <person name="Lucas S."/>
            <person name="Tice H."/>
            <person name="Pitluck S."/>
            <person name="Cheng J.-F."/>
            <person name="Chertkov O."/>
            <person name="Brettin T."/>
            <person name="Han C."/>
            <person name="Detter J.C."/>
            <person name="Bruce D."/>
            <person name="Goodwin L."/>
            <person name="Ivanova N."/>
            <person name="Mavromatis K."/>
            <person name="Pati A."/>
            <person name="Mikhailova N."/>
            <person name="Chen A."/>
            <person name="Palaniappan K."/>
            <person name="Land M."/>
            <person name="Hauser L."/>
            <person name="Chang Y.-J."/>
            <person name="Jeffries C.D."/>
            <person name="Chain P."/>
            <person name="Rohde M."/>
            <person name="Goeker M."/>
            <person name="Bristow J."/>
            <person name="Eisen J.A."/>
            <person name="Markowitz V."/>
            <person name="Hugenholtz P."/>
            <person name="Kyrpides N.C."/>
            <person name="Klenk H.-P."/>
            <person name="Lapidus A."/>
        </authorList>
    </citation>
    <scope>NUCLEOTIDE SEQUENCE [LARGE SCALE GENOMIC DNA]</scope>
    <source>
        <strain evidence="5">DSM 15894 / CECT 5975 / LMG 20990 / XIL07</strain>
    </source>
</reference>
<dbReference type="HOGENOM" id="CLU_622422_0_0_11"/>
<dbReference type="InterPro" id="IPR027417">
    <property type="entry name" value="P-loop_NTPase"/>
</dbReference>
<dbReference type="STRING" id="446471.Xcel_0577"/>
<dbReference type="GO" id="GO:0003677">
    <property type="term" value="F:DNA binding"/>
    <property type="evidence" value="ECO:0007669"/>
    <property type="project" value="UniProtKB-KW"/>
</dbReference>
<dbReference type="SUPFAM" id="SSF48024">
    <property type="entry name" value="N-terminal domain of DnaB helicase"/>
    <property type="match status" value="1"/>
</dbReference>
<dbReference type="GO" id="GO:0003678">
    <property type="term" value="F:DNA helicase activity"/>
    <property type="evidence" value="ECO:0007669"/>
    <property type="project" value="InterPro"/>
</dbReference>
<dbReference type="Gene3D" id="1.10.860.10">
    <property type="entry name" value="DNAb Helicase, Chain A"/>
    <property type="match status" value="1"/>
</dbReference>
<protein>
    <submittedName>
        <fullName evidence="4">DnaB domain protein helicase domain protein</fullName>
    </submittedName>
</protein>
<feature type="domain" description="DNA helicase DnaB-like N-terminal" evidence="3">
    <location>
        <begin position="10"/>
        <end position="105"/>
    </location>
</feature>
<evidence type="ECO:0000313" key="5">
    <source>
        <dbReference type="Proteomes" id="UP000002255"/>
    </source>
</evidence>